<comment type="caution">
    <text evidence="1">The sequence shown here is derived from an EMBL/GenBank/DDBJ whole genome shotgun (WGS) entry which is preliminary data.</text>
</comment>
<dbReference type="Proteomes" id="UP001190491">
    <property type="component" value="Unassembled WGS sequence"/>
</dbReference>
<dbReference type="Proteomes" id="UP001189792">
    <property type="component" value="Unassembled WGS sequence"/>
</dbReference>
<evidence type="ECO:0000313" key="4">
    <source>
        <dbReference type="Proteomes" id="UP001190491"/>
    </source>
</evidence>
<reference evidence="1 3" key="1">
    <citation type="submission" date="2023-07" db="EMBL/GenBank/DDBJ databases">
        <authorList>
            <person name="Peeters C."/>
        </authorList>
    </citation>
    <scope>NUCLEOTIDE SEQUENCE</scope>
    <source>
        <strain evidence="2 3">LMG 32965</strain>
        <strain evidence="1">R-77567</strain>
    </source>
</reference>
<evidence type="ECO:0000313" key="1">
    <source>
        <dbReference type="EMBL" id="CAJ0896652.1"/>
    </source>
</evidence>
<gene>
    <name evidence="2" type="ORF">R77564_05149</name>
    <name evidence="1" type="ORF">R77567_04746</name>
</gene>
<sequence>MDLKIEGNAHLDELTSVENLLLVTLRGDGEEFGFQQNEVGEKFVSRLVTGACLLTSSEAAVVNTGNMSSVMARLTLGKKYGVLLHGGEALHQAEREIAGYLSKKKLHDLRKTKGLEAGPLQSPHIFSFLFDGTSFGQMVQRMLSICDYISIWPRYWGRWGEHCYVLANAPETTSGVIKRLWFAVLEDK</sequence>
<organism evidence="1 4">
    <name type="scientific">Ralstonia flatus</name>
    <dbReference type="NCBI Taxonomy" id="3058601"/>
    <lineage>
        <taxon>Bacteria</taxon>
        <taxon>Pseudomonadati</taxon>
        <taxon>Pseudomonadota</taxon>
        <taxon>Betaproteobacteria</taxon>
        <taxon>Burkholderiales</taxon>
        <taxon>Burkholderiaceae</taxon>
        <taxon>Ralstonia</taxon>
    </lineage>
</organism>
<accession>A0AAD2FB46</accession>
<dbReference type="AlphaFoldDB" id="A0AAD2FB46"/>
<dbReference type="RefSeq" id="WP_206271944.1">
    <property type="nucleotide sequence ID" value="NZ_CAUDKO010000017.1"/>
</dbReference>
<evidence type="ECO:0000313" key="2">
    <source>
        <dbReference type="EMBL" id="CAJ0904679.1"/>
    </source>
</evidence>
<evidence type="ECO:0000313" key="3">
    <source>
        <dbReference type="Proteomes" id="UP001189792"/>
    </source>
</evidence>
<keyword evidence="3" id="KW-1185">Reference proteome</keyword>
<name>A0AAD2FB46_9RALS</name>
<proteinExistence type="predicted"/>
<protein>
    <submittedName>
        <fullName evidence="1">Uncharacterized protein</fullName>
    </submittedName>
</protein>
<dbReference type="EMBL" id="CAUDKO010000017">
    <property type="protein sequence ID" value="CAJ0896652.1"/>
    <property type="molecule type" value="Genomic_DNA"/>
</dbReference>
<dbReference type="EMBL" id="CAUDLI010000017">
    <property type="protein sequence ID" value="CAJ0904679.1"/>
    <property type="molecule type" value="Genomic_DNA"/>
</dbReference>